<dbReference type="GO" id="GO:0017125">
    <property type="term" value="F:deoxycytidyl transferase activity"/>
    <property type="evidence" value="ECO:0007669"/>
    <property type="project" value="TreeGrafter"/>
</dbReference>
<gene>
    <name evidence="5" type="ORF">E3T61_20155</name>
</gene>
<dbReference type="InterPro" id="IPR022880">
    <property type="entry name" value="DNApol_IV"/>
</dbReference>
<dbReference type="InterPro" id="IPR043502">
    <property type="entry name" value="DNA/RNA_pol_sf"/>
</dbReference>
<organism evidence="5 6">
    <name type="scientific">Cryobacterium lactosi</name>
    <dbReference type="NCBI Taxonomy" id="1259202"/>
    <lineage>
        <taxon>Bacteria</taxon>
        <taxon>Bacillati</taxon>
        <taxon>Actinomycetota</taxon>
        <taxon>Actinomycetes</taxon>
        <taxon>Micrococcales</taxon>
        <taxon>Microbacteriaceae</taxon>
        <taxon>Cryobacterium</taxon>
    </lineage>
</organism>
<dbReference type="CDD" id="cd03586">
    <property type="entry name" value="PolY_Pol_IV_kappa"/>
    <property type="match status" value="1"/>
</dbReference>
<dbReference type="GO" id="GO:0003887">
    <property type="term" value="F:DNA-directed DNA polymerase activity"/>
    <property type="evidence" value="ECO:0007669"/>
    <property type="project" value="InterPro"/>
</dbReference>
<feature type="region of interest" description="Disordered" evidence="3">
    <location>
        <begin position="1"/>
        <end position="56"/>
    </location>
</feature>
<dbReference type="PANTHER" id="PTHR45990:SF1">
    <property type="entry name" value="DNA REPAIR PROTEIN REV1"/>
    <property type="match status" value="1"/>
</dbReference>
<protein>
    <submittedName>
        <fullName evidence="5">DNA polymerase IV</fullName>
    </submittedName>
</protein>
<evidence type="ECO:0000313" key="5">
    <source>
        <dbReference type="EMBL" id="TFD83967.1"/>
    </source>
</evidence>
<proteinExistence type="inferred from homology"/>
<feature type="compositionally biased region" description="Basic residues" evidence="3">
    <location>
        <begin position="7"/>
        <end position="38"/>
    </location>
</feature>
<keyword evidence="6" id="KW-1185">Reference proteome</keyword>
<dbReference type="PROSITE" id="PS50173">
    <property type="entry name" value="UMUC"/>
    <property type="match status" value="1"/>
</dbReference>
<dbReference type="GO" id="GO:0042276">
    <property type="term" value="P:error-prone translesion synthesis"/>
    <property type="evidence" value="ECO:0007669"/>
    <property type="project" value="TreeGrafter"/>
</dbReference>
<dbReference type="Gene3D" id="1.10.150.20">
    <property type="entry name" value="5' to 3' exonuclease, C-terminal subdomain"/>
    <property type="match status" value="1"/>
</dbReference>
<sequence length="414" mass="44271">MEQPSVHRARRRHRGVGGPRRGHPSVRARRPGARRRRPAALTGCVGSEGTAPQHSNTCTIRGVRETNPTGSPVLHVDADAFFASVALRSRPELTARPVAVVAHVYIASANYPARARGVRSGMLATDALRQCPELTLIDVPRAEVEEVGDALFDIFHGCATAVEPGSIEEAFLDVGATDWAAAIHAGHALRRRVASELGIPISVGVGSTKLMAKLASRRAKPDGLYVIEAGEEAELRTTLPLTDVWGIGATTLARLTRIGVFRLGDVDGIPQNELQHVCGTAMARRLWRIRAGTDDALLRPVEQRTVLTAEGSTAGYGRPDHTPQELTLACVERLCKRATRAGLAGTGITLTLRPETGGKAIVLKRTLVGATTGRDTWLSVAADLLAGERVPRLAGLRVSLTGLLPLDRVQHTLF</sequence>
<dbReference type="GO" id="GO:0070987">
    <property type="term" value="P:error-free translesion synthesis"/>
    <property type="evidence" value="ECO:0007669"/>
    <property type="project" value="TreeGrafter"/>
</dbReference>
<reference evidence="5 6" key="1">
    <citation type="submission" date="2019-03" db="EMBL/GenBank/DDBJ databases">
        <title>Genomics of glacier-inhabiting Cryobacterium strains.</title>
        <authorList>
            <person name="Liu Q."/>
            <person name="Xin Y.-H."/>
        </authorList>
    </citation>
    <scope>NUCLEOTIDE SEQUENCE [LARGE SCALE GENOMIC DNA]</scope>
    <source>
        <strain evidence="5 6">Sr59</strain>
    </source>
</reference>
<dbReference type="SUPFAM" id="SSF56672">
    <property type="entry name" value="DNA/RNA polymerases"/>
    <property type="match status" value="1"/>
</dbReference>
<evidence type="ECO:0000256" key="2">
    <source>
        <dbReference type="ARBA" id="ARBA00025589"/>
    </source>
</evidence>
<accession>A0A4V3IW90</accession>
<dbReference type="PANTHER" id="PTHR45990">
    <property type="entry name" value="DNA REPAIR PROTEIN REV1"/>
    <property type="match status" value="1"/>
</dbReference>
<dbReference type="Gene3D" id="3.30.70.270">
    <property type="match status" value="1"/>
</dbReference>
<dbReference type="GO" id="GO:0006281">
    <property type="term" value="P:DNA repair"/>
    <property type="evidence" value="ECO:0007669"/>
    <property type="project" value="InterPro"/>
</dbReference>
<comment type="similarity">
    <text evidence="1">Belongs to the DNA polymerase type-Y family.</text>
</comment>
<comment type="caution">
    <text evidence="5">The sequence shown here is derived from an EMBL/GenBank/DDBJ whole genome shotgun (WGS) entry which is preliminary data.</text>
</comment>
<evidence type="ECO:0000256" key="3">
    <source>
        <dbReference type="SAM" id="MobiDB-lite"/>
    </source>
</evidence>
<name>A0A4V3IW90_9MICO</name>
<evidence type="ECO:0000259" key="4">
    <source>
        <dbReference type="PROSITE" id="PS50173"/>
    </source>
</evidence>
<dbReference type="InterPro" id="IPR001126">
    <property type="entry name" value="UmuC"/>
</dbReference>
<dbReference type="Proteomes" id="UP000298468">
    <property type="component" value="Unassembled WGS sequence"/>
</dbReference>
<evidence type="ECO:0000256" key="1">
    <source>
        <dbReference type="ARBA" id="ARBA00010945"/>
    </source>
</evidence>
<feature type="domain" description="UmuC" evidence="4">
    <location>
        <begin position="73"/>
        <end position="248"/>
    </location>
</feature>
<comment type="function">
    <text evidence="2">Poorly processive, error-prone DNA polymerase involved in untargeted mutagenesis. Copies undamaged DNA at stalled replication forks, which arise in vivo from mismatched or misaligned primer ends. These misaligned primers can be extended by PolIV. Exhibits no 3'-5' exonuclease (proofreading) activity. May be involved in translesional synthesis, in conjunction with the beta clamp from PolIII.</text>
</comment>
<dbReference type="Pfam" id="PF00817">
    <property type="entry name" value="IMS"/>
    <property type="match status" value="1"/>
</dbReference>
<dbReference type="InterPro" id="IPR043128">
    <property type="entry name" value="Rev_trsase/Diguanyl_cyclase"/>
</dbReference>
<dbReference type="Gene3D" id="3.40.1170.60">
    <property type="match status" value="1"/>
</dbReference>
<dbReference type="AlphaFoldDB" id="A0A4V3IW90"/>
<evidence type="ECO:0000313" key="6">
    <source>
        <dbReference type="Proteomes" id="UP000298468"/>
    </source>
</evidence>
<dbReference type="EMBL" id="SOHM01000046">
    <property type="protein sequence ID" value="TFD83967.1"/>
    <property type="molecule type" value="Genomic_DNA"/>
</dbReference>
<dbReference type="OrthoDB" id="9808813at2"/>